<reference evidence="5" key="1">
    <citation type="submission" date="2021-11" db="EMBL/GenBank/DDBJ databases">
        <title>Draft genome sequence of Alcaligenes endophyticus type strain CCUG 75668T.</title>
        <authorList>
            <person name="Salva-Serra F."/>
            <person name="Duran R.E."/>
            <person name="Seeger M."/>
            <person name="Moore E.R.B."/>
            <person name="Jaen-Luchoro D."/>
        </authorList>
    </citation>
    <scope>NUCLEOTIDE SEQUENCE</scope>
    <source>
        <strain evidence="5">CCUG 75668</strain>
    </source>
</reference>
<evidence type="ECO:0000256" key="3">
    <source>
        <dbReference type="ARBA" id="ARBA00023163"/>
    </source>
</evidence>
<keyword evidence="2" id="KW-0805">Transcription regulation</keyword>
<dbReference type="InterPro" id="IPR006645">
    <property type="entry name" value="NGN-like_dom"/>
</dbReference>
<dbReference type="Gene3D" id="3.30.70.940">
    <property type="entry name" value="NusG, N-terminal domain"/>
    <property type="match status" value="1"/>
</dbReference>
<keyword evidence="6" id="KW-1185">Reference proteome</keyword>
<dbReference type="EMBL" id="JAJHNU010000001">
    <property type="protein sequence ID" value="MDN4120138.1"/>
    <property type="molecule type" value="Genomic_DNA"/>
</dbReference>
<dbReference type="Pfam" id="PF02357">
    <property type="entry name" value="NusG"/>
    <property type="match status" value="1"/>
</dbReference>
<evidence type="ECO:0000259" key="4">
    <source>
        <dbReference type="SMART" id="SM00738"/>
    </source>
</evidence>
<accession>A0ABT8EFU9</accession>
<dbReference type="CDD" id="cd06091">
    <property type="entry name" value="KOW_NusG"/>
    <property type="match status" value="1"/>
</dbReference>
<dbReference type="PANTHER" id="PTHR30265">
    <property type="entry name" value="RHO-INTERACTING TRANSCRIPTION TERMINATION FACTOR NUSG"/>
    <property type="match status" value="1"/>
</dbReference>
<dbReference type="InterPro" id="IPR008991">
    <property type="entry name" value="Translation_prot_SH3-like_sf"/>
</dbReference>
<feature type="domain" description="NusG-like N-terminal" evidence="4">
    <location>
        <begin position="5"/>
        <end position="105"/>
    </location>
</feature>
<dbReference type="InterPro" id="IPR043425">
    <property type="entry name" value="NusG-like"/>
</dbReference>
<comment type="caution">
    <text evidence="5">The sequence shown here is derived from an EMBL/GenBank/DDBJ whole genome shotgun (WGS) entry which is preliminary data.</text>
</comment>
<evidence type="ECO:0000313" key="5">
    <source>
        <dbReference type="EMBL" id="MDN4120138.1"/>
    </source>
</evidence>
<dbReference type="Proteomes" id="UP001168613">
    <property type="component" value="Unassembled WGS sequence"/>
</dbReference>
<dbReference type="SMART" id="SM00738">
    <property type="entry name" value="NGN"/>
    <property type="match status" value="1"/>
</dbReference>
<dbReference type="PANTHER" id="PTHR30265:SF7">
    <property type="entry name" value="TRANSCRIPTION ANTITERMINATION PROTEIN RFAH"/>
    <property type="match status" value="1"/>
</dbReference>
<dbReference type="SUPFAM" id="SSF50104">
    <property type="entry name" value="Translation proteins SH3-like domain"/>
    <property type="match status" value="1"/>
</dbReference>
<keyword evidence="3" id="KW-0804">Transcription</keyword>
<evidence type="ECO:0000256" key="1">
    <source>
        <dbReference type="ARBA" id="ARBA00022814"/>
    </source>
</evidence>
<evidence type="ECO:0000256" key="2">
    <source>
        <dbReference type="ARBA" id="ARBA00023015"/>
    </source>
</evidence>
<dbReference type="InterPro" id="IPR036735">
    <property type="entry name" value="NGN_dom_sf"/>
</dbReference>
<evidence type="ECO:0000313" key="6">
    <source>
        <dbReference type="Proteomes" id="UP001168613"/>
    </source>
</evidence>
<gene>
    <name evidence="5" type="ORF">LMS43_02425</name>
</gene>
<keyword evidence="1" id="KW-0889">Transcription antitermination</keyword>
<sequence length="171" mass="19544">MEHCFAHWYLAYTKPRQEQVAAYNLQQQQFQVYLPLYKTRQRKTEGGYTEAHPPMFPRYLFFKPTRAEQSLAVIRSTKGISNLVQTTTQVATVNNAIIDDIRQAEALRHQLDLSLSPRLRAGTKVRISSGSFQGLEGLVESSTNKRLMLLLDILGQHTKVRLNASEVEPLE</sequence>
<organism evidence="5 6">
    <name type="scientific">Alcaligenes endophyticus</name>
    <dbReference type="NCBI Taxonomy" id="1929088"/>
    <lineage>
        <taxon>Bacteria</taxon>
        <taxon>Pseudomonadati</taxon>
        <taxon>Pseudomonadota</taxon>
        <taxon>Betaproteobacteria</taxon>
        <taxon>Burkholderiales</taxon>
        <taxon>Alcaligenaceae</taxon>
        <taxon>Alcaligenes</taxon>
    </lineage>
</organism>
<dbReference type="SUPFAM" id="SSF82679">
    <property type="entry name" value="N-utilization substance G protein NusG, N-terminal domain"/>
    <property type="match status" value="1"/>
</dbReference>
<protein>
    <submittedName>
        <fullName evidence="5">Transcriptional activator RfaH</fullName>
    </submittedName>
</protein>
<proteinExistence type="predicted"/>
<name>A0ABT8EFU9_9BURK</name>
<dbReference type="RefSeq" id="WP_266122528.1">
    <property type="nucleotide sequence ID" value="NZ_JAJHNU010000001.1"/>
</dbReference>